<dbReference type="Pfam" id="PF06032">
    <property type="entry name" value="S-Me-THD_N"/>
    <property type="match status" value="1"/>
</dbReference>
<dbReference type="Pfam" id="PF20906">
    <property type="entry name" value="S-Me-THD_C"/>
    <property type="match status" value="1"/>
</dbReference>
<dbReference type="InterPro" id="IPR024071">
    <property type="entry name" value="S-Me-THD_C_sf"/>
</dbReference>
<dbReference type="Proteomes" id="UP000319897">
    <property type="component" value="Unassembled WGS sequence"/>
</dbReference>
<dbReference type="InterPro" id="IPR010318">
    <property type="entry name" value="S-Me-THD_N"/>
</dbReference>
<protein>
    <submittedName>
        <fullName evidence="3">DUF917 domain-containing protein</fullName>
    </submittedName>
</protein>
<reference evidence="3 4" key="1">
    <citation type="submission" date="2019-06" db="EMBL/GenBank/DDBJ databases">
        <authorList>
            <person name="Lee I."/>
            <person name="Jang G.I."/>
            <person name="Hwang C.Y."/>
        </authorList>
    </citation>
    <scope>NUCLEOTIDE SEQUENCE [LARGE SCALE GENOMIC DNA]</scope>
    <source>
        <strain evidence="3 4">PAMC 28131</strain>
    </source>
</reference>
<dbReference type="InterPro" id="IPR027479">
    <property type="entry name" value="S-Me-THD_N_sf"/>
</dbReference>
<evidence type="ECO:0000259" key="1">
    <source>
        <dbReference type="Pfam" id="PF06032"/>
    </source>
</evidence>
<dbReference type="AlphaFoldDB" id="A0A501XWW3"/>
<evidence type="ECO:0000259" key="2">
    <source>
        <dbReference type="Pfam" id="PF20906"/>
    </source>
</evidence>
<organism evidence="3 4">
    <name type="scientific">Sandaracinobacter neustonicus</name>
    <dbReference type="NCBI Taxonomy" id="1715348"/>
    <lineage>
        <taxon>Bacteria</taxon>
        <taxon>Pseudomonadati</taxon>
        <taxon>Pseudomonadota</taxon>
        <taxon>Alphaproteobacteria</taxon>
        <taxon>Sphingomonadales</taxon>
        <taxon>Sphingosinicellaceae</taxon>
        <taxon>Sandaracinobacter</taxon>
    </lineage>
</organism>
<dbReference type="InterPro" id="IPR048350">
    <property type="entry name" value="S-Me-THD-like_C"/>
</dbReference>
<comment type="caution">
    <text evidence="3">The sequence shown here is derived from an EMBL/GenBank/DDBJ whole genome shotgun (WGS) entry which is preliminary data.</text>
</comment>
<proteinExistence type="predicted"/>
<dbReference type="Gene3D" id="2.40.390.10">
    <property type="entry name" value="CV3147-like"/>
    <property type="match status" value="1"/>
</dbReference>
<keyword evidence="4" id="KW-1185">Reference proteome</keyword>
<accession>A0A501XWW3</accession>
<dbReference type="Gene3D" id="3.40.1610.10">
    <property type="entry name" value="CV3147-like domain"/>
    <property type="match status" value="1"/>
</dbReference>
<dbReference type="OrthoDB" id="7441206at2"/>
<name>A0A501XWW3_9SPHN</name>
<evidence type="ECO:0000313" key="4">
    <source>
        <dbReference type="Proteomes" id="UP000319897"/>
    </source>
</evidence>
<feature type="domain" description="S-Me-THD-like C-terminal" evidence="2">
    <location>
        <begin position="167"/>
        <end position="360"/>
    </location>
</feature>
<feature type="domain" description="S-Me-THD N-terminal" evidence="1">
    <location>
        <begin position="8"/>
        <end position="164"/>
    </location>
</feature>
<dbReference type="EMBL" id="VFSU01000004">
    <property type="protein sequence ID" value="TPE64959.1"/>
    <property type="molecule type" value="Genomic_DNA"/>
</dbReference>
<sequence length="365" mass="39100">MRTIKSEQDIHDMARGAVLLGTGGGGDPYVGGLFVCEQIRKGRHPRLCSLDELADDAFVLSIAGIGSPTVIVEQLISEQTLARLLGRAESFFGCRIDALISAEIGGANSVFPLALSAISGIPVVDADGVGRAVPQLEMTTFSIYGIRATPGILMDDIGNVVTVDAASDRKAEDLCRAITTAMGSLSFSAIYPMTGAQAKQAAVRDTLDLSLQIGRVIRNARDGSSDVFAALLGYLNALPGREAYELFDGKIIDVAHETRGGWHWGVVTMQSPHSPDDIFTVQFRNEFIAARRNGKLVTMVPDLITILDRESAEPLTGEMLSYGQRVKVIGLSADPMLVRPESLEVLGPRAFGMDCDYIPVGRCMV</sequence>
<dbReference type="SUPFAM" id="SSF160991">
    <property type="entry name" value="CV3147-like"/>
    <property type="match status" value="1"/>
</dbReference>
<evidence type="ECO:0000313" key="3">
    <source>
        <dbReference type="EMBL" id="TPE64959.1"/>
    </source>
</evidence>
<gene>
    <name evidence="3" type="ORF">FJQ54_00465</name>
</gene>